<sequence length="148" mass="16192">MRGSAAGSIPRVREGLLHVGSSSDAAPAEGNAEVELSRIAGSEPSHEEKAGLLEFDVAKLCASPLPTSILYGSSAADRCGDVLRGTPAEPGFVPGKKWEVDTETMVFSISRLGQLDERFWRGRDGGTEHAANEFWPERLRIRRHYWRT</sequence>
<keyword evidence="2" id="KW-1185">Reference proteome</keyword>
<accession>A0AAD5WRX1</accession>
<protein>
    <submittedName>
        <fullName evidence="1">Cytochrome p450 7a1</fullName>
    </submittedName>
</protein>
<dbReference type="Proteomes" id="UP001201980">
    <property type="component" value="Unassembled WGS sequence"/>
</dbReference>
<dbReference type="EMBL" id="JAKWBI020000115">
    <property type="protein sequence ID" value="KAJ2902340.1"/>
    <property type="molecule type" value="Genomic_DNA"/>
</dbReference>
<name>A0AAD5WRX1_9PEZI</name>
<organism evidence="1 2">
    <name type="scientific">Zalerion maritima</name>
    <dbReference type="NCBI Taxonomy" id="339359"/>
    <lineage>
        <taxon>Eukaryota</taxon>
        <taxon>Fungi</taxon>
        <taxon>Dikarya</taxon>
        <taxon>Ascomycota</taxon>
        <taxon>Pezizomycotina</taxon>
        <taxon>Sordariomycetes</taxon>
        <taxon>Lulworthiomycetidae</taxon>
        <taxon>Lulworthiales</taxon>
        <taxon>Lulworthiaceae</taxon>
        <taxon>Zalerion</taxon>
    </lineage>
</organism>
<proteinExistence type="predicted"/>
<dbReference type="AlphaFoldDB" id="A0AAD5WRX1"/>
<comment type="caution">
    <text evidence="1">The sequence shown here is derived from an EMBL/GenBank/DDBJ whole genome shotgun (WGS) entry which is preliminary data.</text>
</comment>
<evidence type="ECO:0000313" key="1">
    <source>
        <dbReference type="EMBL" id="KAJ2902340.1"/>
    </source>
</evidence>
<reference evidence="1" key="1">
    <citation type="submission" date="2022-07" db="EMBL/GenBank/DDBJ databases">
        <title>Draft genome sequence of Zalerion maritima ATCC 34329, a (micro)plastics degrading marine fungus.</title>
        <authorList>
            <person name="Paco A."/>
            <person name="Goncalves M.F.M."/>
            <person name="Rocha-Santos T.A.P."/>
            <person name="Alves A."/>
        </authorList>
    </citation>
    <scope>NUCLEOTIDE SEQUENCE</scope>
    <source>
        <strain evidence="1">ATCC 34329</strain>
    </source>
</reference>
<gene>
    <name evidence="1" type="ORF">MKZ38_000657</name>
</gene>
<evidence type="ECO:0000313" key="2">
    <source>
        <dbReference type="Proteomes" id="UP001201980"/>
    </source>
</evidence>